<dbReference type="PANTHER" id="PTHR46268">
    <property type="entry name" value="STRESS RESPONSE PROTEIN NHAX"/>
    <property type="match status" value="1"/>
</dbReference>
<reference evidence="3 4" key="1">
    <citation type="submission" date="2019-10" db="EMBL/GenBank/DDBJ databases">
        <title>Taxonomy of Antarctic Massilia spp.: description of Massilia rubra sp. nov., Massilia aquatica sp. nov., Massilia mucilaginosa sp. nov., Massilia frigida sp. nov. isolated from streams, lakes and regoliths.</title>
        <authorList>
            <person name="Holochova P."/>
            <person name="Sedlacek I."/>
            <person name="Kralova S."/>
            <person name="Maslanova I."/>
            <person name="Busse H.-J."/>
            <person name="Stankova E."/>
            <person name="Vrbovska V."/>
            <person name="Kovarovic V."/>
            <person name="Bartak M."/>
            <person name="Svec P."/>
            <person name="Pantucek R."/>
        </authorList>
    </citation>
    <scope>NUCLEOTIDE SEQUENCE [LARGE SCALE GENOMIC DNA]</scope>
    <source>
        <strain evidence="3 4">CCM 8733</strain>
    </source>
</reference>
<keyword evidence="4" id="KW-1185">Reference proteome</keyword>
<proteinExistence type="inferred from homology"/>
<comment type="caution">
    <text evidence="3">The sequence shown here is derived from an EMBL/GenBank/DDBJ whole genome shotgun (WGS) entry which is preliminary data.</text>
</comment>
<sequence>MSGAIGSLCFTAKLRSPGNPMKHLLLPFDGSPSATRAARHAAELAALIPGLRVSLLHVFDPVTLAPHGALVRHEVESRYGAAAAALMAPAVQVFESAGVSVELHCRAGASASEIAQYIHEAGCDAVVMGTRGMGPLAAILIGSVATRVLQTVDVPVTLVK</sequence>
<organism evidence="3 4">
    <name type="scientific">Massilia mucilaginosa</name>
    <dbReference type="NCBI Taxonomy" id="2609282"/>
    <lineage>
        <taxon>Bacteria</taxon>
        <taxon>Pseudomonadati</taxon>
        <taxon>Pseudomonadota</taxon>
        <taxon>Betaproteobacteria</taxon>
        <taxon>Burkholderiales</taxon>
        <taxon>Oxalobacteraceae</taxon>
        <taxon>Telluria group</taxon>
        <taxon>Massilia</taxon>
    </lineage>
</organism>
<evidence type="ECO:0000256" key="1">
    <source>
        <dbReference type="ARBA" id="ARBA00008791"/>
    </source>
</evidence>
<protein>
    <submittedName>
        <fullName evidence="3">Universal stress protein</fullName>
    </submittedName>
</protein>
<comment type="similarity">
    <text evidence="1">Belongs to the universal stress protein A family.</text>
</comment>
<gene>
    <name evidence="3" type="ORF">F2P45_02230</name>
</gene>
<evidence type="ECO:0000259" key="2">
    <source>
        <dbReference type="Pfam" id="PF00582"/>
    </source>
</evidence>
<dbReference type="Proteomes" id="UP000609726">
    <property type="component" value="Unassembled WGS sequence"/>
</dbReference>
<accession>A0ABX0NM44</accession>
<dbReference type="InterPro" id="IPR006016">
    <property type="entry name" value="UspA"/>
</dbReference>
<dbReference type="CDD" id="cd00293">
    <property type="entry name" value="USP-like"/>
    <property type="match status" value="1"/>
</dbReference>
<dbReference type="PANTHER" id="PTHR46268:SF6">
    <property type="entry name" value="UNIVERSAL STRESS PROTEIN UP12"/>
    <property type="match status" value="1"/>
</dbReference>
<dbReference type="Pfam" id="PF00582">
    <property type="entry name" value="Usp"/>
    <property type="match status" value="1"/>
</dbReference>
<evidence type="ECO:0000313" key="3">
    <source>
        <dbReference type="EMBL" id="NHZ87853.1"/>
    </source>
</evidence>
<evidence type="ECO:0000313" key="4">
    <source>
        <dbReference type="Proteomes" id="UP000609726"/>
    </source>
</evidence>
<dbReference type="SUPFAM" id="SSF52402">
    <property type="entry name" value="Adenine nucleotide alpha hydrolases-like"/>
    <property type="match status" value="1"/>
</dbReference>
<feature type="domain" description="UspA" evidence="2">
    <location>
        <begin position="21"/>
        <end position="160"/>
    </location>
</feature>
<name>A0ABX0NM44_9BURK</name>
<dbReference type="Gene3D" id="3.40.50.620">
    <property type="entry name" value="HUPs"/>
    <property type="match status" value="1"/>
</dbReference>
<dbReference type="InterPro" id="IPR014729">
    <property type="entry name" value="Rossmann-like_a/b/a_fold"/>
</dbReference>
<dbReference type="InterPro" id="IPR006015">
    <property type="entry name" value="Universal_stress_UspA"/>
</dbReference>
<dbReference type="EMBL" id="WHJH01000001">
    <property type="protein sequence ID" value="NHZ87853.1"/>
    <property type="molecule type" value="Genomic_DNA"/>
</dbReference>
<dbReference type="PRINTS" id="PR01438">
    <property type="entry name" value="UNVRSLSTRESS"/>
</dbReference>